<protein>
    <submittedName>
        <fullName evidence="3">Nuclear export factor GLE1</fullName>
    </submittedName>
</protein>
<dbReference type="InterPro" id="IPR038507">
    <property type="entry name" value="YcnI-like_sf"/>
</dbReference>
<feature type="domain" description="YncI copper-binding" evidence="2">
    <location>
        <begin position="15"/>
        <end position="146"/>
    </location>
</feature>
<proteinExistence type="predicted"/>
<dbReference type="InterPro" id="IPR012533">
    <property type="entry name" value="YcnI-copper_dom"/>
</dbReference>
<dbReference type="OrthoDB" id="9796962at2"/>
<evidence type="ECO:0000313" key="3">
    <source>
        <dbReference type="EMBL" id="RAK58272.1"/>
    </source>
</evidence>
<dbReference type="Pfam" id="PF07987">
    <property type="entry name" value="DUF1775"/>
    <property type="match status" value="1"/>
</dbReference>
<dbReference type="EMBL" id="QFYR01000001">
    <property type="protein sequence ID" value="RAK58272.1"/>
    <property type="molecule type" value="Genomic_DNA"/>
</dbReference>
<evidence type="ECO:0000259" key="2">
    <source>
        <dbReference type="Pfam" id="PF07987"/>
    </source>
</evidence>
<feature type="region of interest" description="Disordered" evidence="1">
    <location>
        <begin position="132"/>
        <end position="160"/>
    </location>
</feature>
<name>A0A328AT27_9CAUL</name>
<reference evidence="4" key="1">
    <citation type="submission" date="2018-05" db="EMBL/GenBank/DDBJ databases">
        <authorList>
            <person name="Li X."/>
        </authorList>
    </citation>
    <scope>NUCLEOTIDE SEQUENCE [LARGE SCALE GENOMIC DNA]</scope>
    <source>
        <strain evidence="4">YIM 73061</strain>
    </source>
</reference>
<gene>
    <name evidence="3" type="ORF">DJ018_07375</name>
</gene>
<accession>A0A328AT27</accession>
<organism evidence="3 4">
    <name type="scientific">Phenylobacterium deserti</name>
    <dbReference type="NCBI Taxonomy" id="1914756"/>
    <lineage>
        <taxon>Bacteria</taxon>
        <taxon>Pseudomonadati</taxon>
        <taxon>Pseudomonadota</taxon>
        <taxon>Alphaproteobacteria</taxon>
        <taxon>Caulobacterales</taxon>
        <taxon>Caulobacteraceae</taxon>
        <taxon>Phenylobacterium</taxon>
    </lineage>
</organism>
<evidence type="ECO:0000256" key="1">
    <source>
        <dbReference type="SAM" id="MobiDB-lite"/>
    </source>
</evidence>
<dbReference type="AlphaFoldDB" id="A0A328AT27"/>
<keyword evidence="4" id="KW-1185">Reference proteome</keyword>
<dbReference type="CDD" id="cd08545">
    <property type="entry name" value="YcnI_like"/>
    <property type="match status" value="1"/>
</dbReference>
<sequence>MTCAALTFAGAAQAHVAADPKQAIAGSYQAVVFRAGHGCNDVHATTAIRVEIPAGMAAARPQPKPGWSLQIERASPGAPVRAVTWTGLLPADQFDEFAILFHLPKEAGTLYFPTIQTCQGAVARWTDIPQAGQTGRLEHPAPSVTVTTPEPAAPSAGHHH</sequence>
<evidence type="ECO:0000313" key="4">
    <source>
        <dbReference type="Proteomes" id="UP000249725"/>
    </source>
</evidence>
<dbReference type="Proteomes" id="UP000249725">
    <property type="component" value="Unassembled WGS sequence"/>
</dbReference>
<dbReference type="Gene3D" id="2.60.40.2230">
    <property type="entry name" value="Uncharacterised protein YcnI-like PF07987, DUF1775"/>
    <property type="match status" value="1"/>
</dbReference>
<comment type="caution">
    <text evidence="3">The sequence shown here is derived from an EMBL/GenBank/DDBJ whole genome shotgun (WGS) entry which is preliminary data.</text>
</comment>